<sequence>MFAEGRWLNEPAAWRREDGQLGVVTDHGGDFWRETHYGFTRDSGHFLGLPAPPAFTATLRVRARYESLYDQAGLMLRRDAATWLKAGVEWSDGEALLGSVLTLGRSDWATGPCRGDPTDMRLRLTLADGVLRLQASADGRRWALLRLCPFPAEGPLLVGPMCCTPERAGLRVRFSEFALGPPMDKALHDLS</sequence>
<dbReference type="SUPFAM" id="SSF49899">
    <property type="entry name" value="Concanavalin A-like lectins/glucanases"/>
    <property type="match status" value="1"/>
</dbReference>
<comment type="caution">
    <text evidence="1">The sequence shown here is derived from an EMBL/GenBank/DDBJ whole genome shotgun (WGS) entry which is preliminary data.</text>
</comment>
<reference evidence="2" key="1">
    <citation type="submission" date="2018-06" db="EMBL/GenBank/DDBJ databases">
        <authorList>
            <person name="Khan S.A."/>
        </authorList>
    </citation>
    <scope>NUCLEOTIDE SEQUENCE [LARGE SCALE GENOMIC DNA]</scope>
    <source>
        <strain evidence="2">DB-1506</strain>
    </source>
</reference>
<dbReference type="EMBL" id="QLIX01000009">
    <property type="protein sequence ID" value="RAI58481.1"/>
    <property type="molecule type" value="Genomic_DNA"/>
</dbReference>
<proteinExistence type="predicted"/>
<dbReference type="RefSeq" id="WP_111470493.1">
    <property type="nucleotide sequence ID" value="NZ_QLIX01000009.1"/>
</dbReference>
<dbReference type="AlphaFoldDB" id="A0A327M5B6"/>
<accession>A0A327M5B6</accession>
<gene>
    <name evidence="1" type="ORF">DOO78_14130</name>
</gene>
<dbReference type="PANTHER" id="PTHR35332:SF2">
    <property type="entry name" value="REGULATION OF ENOLASE PROTEIN 1"/>
    <property type="match status" value="1"/>
</dbReference>
<dbReference type="InterPro" id="IPR013320">
    <property type="entry name" value="ConA-like_dom_sf"/>
</dbReference>
<dbReference type="Proteomes" id="UP000249065">
    <property type="component" value="Unassembled WGS sequence"/>
</dbReference>
<dbReference type="OrthoDB" id="9814707at2"/>
<protein>
    <submittedName>
        <fullName evidence="1">DUF1349 domain-containing protein</fullName>
    </submittedName>
</protein>
<name>A0A327M5B6_9PROT</name>
<evidence type="ECO:0000313" key="2">
    <source>
        <dbReference type="Proteomes" id="UP000249065"/>
    </source>
</evidence>
<keyword evidence="2" id="KW-1185">Reference proteome</keyword>
<dbReference type="Gene3D" id="2.60.120.200">
    <property type="match status" value="1"/>
</dbReference>
<evidence type="ECO:0000313" key="1">
    <source>
        <dbReference type="EMBL" id="RAI58481.1"/>
    </source>
</evidence>
<dbReference type="PIRSF" id="PIRSF022704">
    <property type="entry name" value="UCP022704"/>
    <property type="match status" value="1"/>
</dbReference>
<dbReference type="InterPro" id="IPR015987">
    <property type="entry name" value="UCP022704"/>
</dbReference>
<organism evidence="1 2">
    <name type="scientific">Roseicella frigidaeris</name>
    <dbReference type="NCBI Taxonomy" id="2230885"/>
    <lineage>
        <taxon>Bacteria</taxon>
        <taxon>Pseudomonadati</taxon>
        <taxon>Pseudomonadota</taxon>
        <taxon>Alphaproteobacteria</taxon>
        <taxon>Acetobacterales</taxon>
        <taxon>Roseomonadaceae</taxon>
        <taxon>Roseicella</taxon>
    </lineage>
</organism>
<dbReference type="InterPro" id="IPR009784">
    <property type="entry name" value="DUF1349"/>
</dbReference>
<dbReference type="Pfam" id="PF07081">
    <property type="entry name" value="DUF1349"/>
    <property type="match status" value="1"/>
</dbReference>
<dbReference type="PANTHER" id="PTHR35332">
    <property type="entry name" value="REGULATION OF ENOLASE PROTEIN 1"/>
    <property type="match status" value="1"/>
</dbReference>